<evidence type="ECO:0000313" key="1">
    <source>
        <dbReference type="EMBL" id="CAG8519217.1"/>
    </source>
</evidence>
<accession>A0A9N9A5X5</accession>
<dbReference type="AlphaFoldDB" id="A0A9N9A5X5"/>
<name>A0A9N9A5X5_9GLOM</name>
<gene>
    <name evidence="1" type="ORF">FCALED_LOCUS4610</name>
</gene>
<sequence length="64" mass="7271">MGGTDFNCLQFKGAGTTAREYVRWVLTQPEPCWISPIFLVQFIIDRAVLDTLIPWNAVDSRSIL</sequence>
<organism evidence="1 2">
    <name type="scientific">Funneliformis caledonium</name>
    <dbReference type="NCBI Taxonomy" id="1117310"/>
    <lineage>
        <taxon>Eukaryota</taxon>
        <taxon>Fungi</taxon>
        <taxon>Fungi incertae sedis</taxon>
        <taxon>Mucoromycota</taxon>
        <taxon>Glomeromycotina</taxon>
        <taxon>Glomeromycetes</taxon>
        <taxon>Glomerales</taxon>
        <taxon>Glomeraceae</taxon>
        <taxon>Funneliformis</taxon>
    </lineage>
</organism>
<dbReference type="Proteomes" id="UP000789570">
    <property type="component" value="Unassembled WGS sequence"/>
</dbReference>
<dbReference type="EMBL" id="CAJVPQ010000915">
    <property type="protein sequence ID" value="CAG8519217.1"/>
    <property type="molecule type" value="Genomic_DNA"/>
</dbReference>
<protein>
    <submittedName>
        <fullName evidence="1">6444_t:CDS:1</fullName>
    </submittedName>
</protein>
<reference evidence="1" key="1">
    <citation type="submission" date="2021-06" db="EMBL/GenBank/DDBJ databases">
        <authorList>
            <person name="Kallberg Y."/>
            <person name="Tangrot J."/>
            <person name="Rosling A."/>
        </authorList>
    </citation>
    <scope>NUCLEOTIDE SEQUENCE</scope>
    <source>
        <strain evidence="1">UK204</strain>
    </source>
</reference>
<proteinExistence type="predicted"/>
<evidence type="ECO:0000313" key="2">
    <source>
        <dbReference type="Proteomes" id="UP000789570"/>
    </source>
</evidence>
<comment type="caution">
    <text evidence="1">The sequence shown here is derived from an EMBL/GenBank/DDBJ whole genome shotgun (WGS) entry which is preliminary data.</text>
</comment>
<keyword evidence="2" id="KW-1185">Reference proteome</keyword>